<comment type="caution">
    <text evidence="1">The sequence shown here is derived from an EMBL/GenBank/DDBJ whole genome shotgun (WGS) entry which is preliminary data.</text>
</comment>
<proteinExistence type="predicted"/>
<evidence type="ECO:0000313" key="1">
    <source>
        <dbReference type="EMBL" id="KKN05488.1"/>
    </source>
</evidence>
<sequence length="113" mass="12126">MEQGQAPREYYRDENGVHPFFGIIWHEVGAAGEPAFENSWANVGGDYNPCAFGLDVEGKLHLKGRVAGGMANTAMYTLPASFRSGKTQLFAVVTEPDYGQLSVGSDGAVKLVT</sequence>
<dbReference type="EMBL" id="LAZR01004799">
    <property type="protein sequence ID" value="KKN05488.1"/>
    <property type="molecule type" value="Genomic_DNA"/>
</dbReference>
<organism evidence="1">
    <name type="scientific">marine sediment metagenome</name>
    <dbReference type="NCBI Taxonomy" id="412755"/>
    <lineage>
        <taxon>unclassified sequences</taxon>
        <taxon>metagenomes</taxon>
        <taxon>ecological metagenomes</taxon>
    </lineage>
</organism>
<protein>
    <submittedName>
        <fullName evidence="1">Uncharacterized protein</fullName>
    </submittedName>
</protein>
<gene>
    <name evidence="1" type="ORF">LCGC14_1086950</name>
</gene>
<name>A0A0F9QJI9_9ZZZZ</name>
<reference evidence="1" key="1">
    <citation type="journal article" date="2015" name="Nature">
        <title>Complex archaea that bridge the gap between prokaryotes and eukaryotes.</title>
        <authorList>
            <person name="Spang A."/>
            <person name="Saw J.H."/>
            <person name="Jorgensen S.L."/>
            <person name="Zaremba-Niedzwiedzka K."/>
            <person name="Martijn J."/>
            <person name="Lind A.E."/>
            <person name="van Eijk R."/>
            <person name="Schleper C."/>
            <person name="Guy L."/>
            <person name="Ettema T.J."/>
        </authorList>
    </citation>
    <scope>NUCLEOTIDE SEQUENCE</scope>
</reference>
<dbReference type="AlphaFoldDB" id="A0A0F9QJI9"/>
<accession>A0A0F9QJI9</accession>